<evidence type="ECO:0000313" key="2">
    <source>
        <dbReference type="EMBL" id="PHJ25693.1"/>
    </source>
</evidence>
<name>A0A2C6LGU7_9APIC</name>
<evidence type="ECO:0000256" key="1">
    <source>
        <dbReference type="SAM" id="MobiDB-lite"/>
    </source>
</evidence>
<protein>
    <submittedName>
        <fullName evidence="2">Uncharacterized protein</fullName>
    </submittedName>
</protein>
<sequence length="703" mass="78444">MRIARFRKWSTLIHPRCWSWLSYHSLSLIARHSPFRFFCRQEPPYGKTVDEAVSREVFVPFDLNDPAAFGGLEISFVMGAEDTPRLPPGEVAVAGGCSNNQIFSAPLIANYSSAYGGEGRTADQQRPSNFFAPGSRYQPRPQQRPPASERVRLSFPPGAGALSSSEMKTNFSGVRSTILRHTAQSGVPATEKVPGFLIGRTKKKRKVRIFLPPFPHMAGSSRCRSAQIQPEVHLPSKVAGRSTLWLAEKRISVEAKARFLLSSHRSDASGLFDAVGEDRDVLLTVFSLAGVHRLRRCRWLLKPLKEKVIQDICKFEIDEIARLATSMHQVGYLRIDFLCAASSVIPEKIGQAAASSCVVLLEAFAVHRFVTELSITALCDALERSNEFGTLTPSELASVLSSLARLNSRREVLLTQVSNQLFNLWNTTVPAASPDNVREEAGQMPQYVISTKQAALPRARRYNSHDVAQALYGLTKLQWHAPELMRLLVGIAVPSVVARMHSHQLSLVAVALHRMQQPYLPNLKSEDFHDSCSGNFSAANLRLAATVQKDDEGEVLERRAFELVVNETWKRFPQFRIESVYLILRACAAYGVRDERLIARLVGNLPRLVLTFEPVDAVAFAEVFFSSGARSEAAVELLLDYAKQNLFRFSPPLLHRLLSSLSSQGRDVHSELLHHFDDSSLVQCNRGYPRHQEQLRFTAPVPT</sequence>
<proteinExistence type="predicted"/>
<dbReference type="RefSeq" id="XP_067927339.1">
    <property type="nucleotide sequence ID" value="XM_068060694.1"/>
</dbReference>
<dbReference type="OrthoDB" id="331059at2759"/>
<dbReference type="Proteomes" id="UP000221165">
    <property type="component" value="Unassembled WGS sequence"/>
</dbReference>
<dbReference type="VEuPathDB" id="ToxoDB:CSUI_000460"/>
<dbReference type="GeneID" id="94423905"/>
<evidence type="ECO:0000313" key="3">
    <source>
        <dbReference type="Proteomes" id="UP000221165"/>
    </source>
</evidence>
<dbReference type="EMBL" id="MIGC01000184">
    <property type="protein sequence ID" value="PHJ25693.1"/>
    <property type="molecule type" value="Genomic_DNA"/>
</dbReference>
<comment type="caution">
    <text evidence="2">The sequence shown here is derived from an EMBL/GenBank/DDBJ whole genome shotgun (WGS) entry which is preliminary data.</text>
</comment>
<feature type="region of interest" description="Disordered" evidence="1">
    <location>
        <begin position="117"/>
        <end position="167"/>
    </location>
</feature>
<reference evidence="2 3" key="1">
    <citation type="journal article" date="2017" name="Int. J. Parasitol.">
        <title>The genome of the protozoan parasite Cystoisospora suis and a reverse vaccinology approach to identify vaccine candidates.</title>
        <authorList>
            <person name="Palmieri N."/>
            <person name="Shrestha A."/>
            <person name="Ruttkowski B."/>
            <person name="Beck T."/>
            <person name="Vogl C."/>
            <person name="Tomley F."/>
            <person name="Blake D.P."/>
            <person name="Joachim A."/>
        </authorList>
    </citation>
    <scope>NUCLEOTIDE SEQUENCE [LARGE SCALE GENOMIC DNA]</scope>
    <source>
        <strain evidence="2 3">Wien I</strain>
    </source>
</reference>
<organism evidence="2 3">
    <name type="scientific">Cystoisospora suis</name>
    <dbReference type="NCBI Taxonomy" id="483139"/>
    <lineage>
        <taxon>Eukaryota</taxon>
        <taxon>Sar</taxon>
        <taxon>Alveolata</taxon>
        <taxon>Apicomplexa</taxon>
        <taxon>Conoidasida</taxon>
        <taxon>Coccidia</taxon>
        <taxon>Eucoccidiorida</taxon>
        <taxon>Eimeriorina</taxon>
        <taxon>Sarcocystidae</taxon>
        <taxon>Cystoisospora</taxon>
    </lineage>
</organism>
<dbReference type="AlphaFoldDB" id="A0A2C6LGU7"/>
<accession>A0A2C6LGU7</accession>
<keyword evidence="3" id="KW-1185">Reference proteome</keyword>
<gene>
    <name evidence="2" type="ORF">CSUI_000460</name>
</gene>